<comment type="caution">
    <text evidence="14">The sequence shown here is derived from an EMBL/GenBank/DDBJ whole genome shotgun (WGS) entry which is preliminary data.</text>
</comment>
<evidence type="ECO:0000256" key="2">
    <source>
        <dbReference type="ARBA" id="ARBA00012035"/>
    </source>
</evidence>
<accession>A0A811LQM4</accession>
<comment type="cofactor">
    <cofactor evidence="12">
        <name>Mg(2+)</name>
        <dbReference type="ChEBI" id="CHEBI:18420"/>
    </cofactor>
    <text evidence="12">Requires a divalent cation, most likely magnesium in vivo, as an electrophilic catalyst to aid phosphoryl group transfer. It is the chelate of the metal and the nucleotide that is the actual substrate.</text>
</comment>
<feature type="binding site" evidence="12">
    <location>
        <position position="302"/>
    </location>
    <ligand>
        <name>K(+)</name>
        <dbReference type="ChEBI" id="CHEBI:29103"/>
    </ligand>
</feature>
<dbReference type="InterPro" id="IPR002139">
    <property type="entry name" value="Ribo/fructo_kinase"/>
</dbReference>
<keyword evidence="9 12" id="KW-0460">Magnesium</keyword>
<evidence type="ECO:0000256" key="11">
    <source>
        <dbReference type="ARBA" id="ARBA00023277"/>
    </source>
</evidence>
<dbReference type="UniPathway" id="UPA00916">
    <property type="reaction ID" value="UER00889"/>
</dbReference>
<sequence length="315" mass="33342">MADKEIIVFGSIVQDLVSFVERYPKPGESIRGKKFELFNGGKGANQAYIIAKLGGKVTMVGNVGNDIFGDANIDGLKKVGVRTDLMTKSEGVATGTGNVTVNDSGENCIVVTLGANMKIEKNRAWEIESDISKAFMIIAQNEVPQEANVEAFKVARKHGVTTFLNPAPGLADLDRSILPLTDIICVNENEAEFITGLTLKTLEEFKEAALKIVTEYGPSTAIVTLGPQGALIALKDKDGQATVEKVDALKVKAVDTTGAGDCFCGSLAFLLATQPELGAVEAARKAVKIAAISVSRAGPQASYPTLEELKQLGIL</sequence>
<dbReference type="InterPro" id="IPR002173">
    <property type="entry name" value="Carboh/pur_kinase_PfkB_CS"/>
</dbReference>
<evidence type="ECO:0000256" key="6">
    <source>
        <dbReference type="ARBA" id="ARBA00022741"/>
    </source>
</evidence>
<comment type="catalytic activity">
    <reaction evidence="12">
        <text>D-ribose + ATP = D-ribose 5-phosphate + ADP + H(+)</text>
        <dbReference type="Rhea" id="RHEA:13697"/>
        <dbReference type="ChEBI" id="CHEBI:15378"/>
        <dbReference type="ChEBI" id="CHEBI:30616"/>
        <dbReference type="ChEBI" id="CHEBI:47013"/>
        <dbReference type="ChEBI" id="CHEBI:78346"/>
        <dbReference type="ChEBI" id="CHEBI:456216"/>
        <dbReference type="EC" id="2.7.1.15"/>
    </reaction>
</comment>
<dbReference type="GO" id="GO:0046872">
    <property type="term" value="F:metal ion binding"/>
    <property type="evidence" value="ECO:0007669"/>
    <property type="project" value="UniProtKB-KW"/>
</dbReference>
<dbReference type="Proteomes" id="UP000783686">
    <property type="component" value="Unassembled WGS sequence"/>
</dbReference>
<evidence type="ECO:0000313" key="15">
    <source>
        <dbReference type="Proteomes" id="UP000614601"/>
    </source>
</evidence>
<comment type="subunit">
    <text evidence="12">Homodimer.</text>
</comment>
<dbReference type="EMBL" id="CAJFCW020000006">
    <property type="protein sequence ID" value="CAG9126497.1"/>
    <property type="molecule type" value="Genomic_DNA"/>
</dbReference>
<dbReference type="EMBL" id="CAJFDH010000006">
    <property type="protein sequence ID" value="CAD5229368.1"/>
    <property type="molecule type" value="Genomic_DNA"/>
</dbReference>
<dbReference type="NCBIfam" id="TIGR02152">
    <property type="entry name" value="D_ribokin_bact"/>
    <property type="match status" value="1"/>
</dbReference>
<dbReference type="OrthoDB" id="415590at2759"/>
<keyword evidence="8 12" id="KW-0067">ATP-binding</keyword>
<dbReference type="InterPro" id="IPR011611">
    <property type="entry name" value="PfkB_dom"/>
</dbReference>
<feature type="binding site" evidence="12">
    <location>
        <position position="261"/>
    </location>
    <ligand>
        <name>substrate</name>
    </ligand>
</feature>
<dbReference type="Gene3D" id="3.40.1190.20">
    <property type="match status" value="1"/>
</dbReference>
<dbReference type="InterPro" id="IPR029056">
    <property type="entry name" value="Ribokinase-like"/>
</dbReference>
<dbReference type="GO" id="GO:0005829">
    <property type="term" value="C:cytosol"/>
    <property type="evidence" value="ECO:0007669"/>
    <property type="project" value="TreeGrafter"/>
</dbReference>
<comment type="similarity">
    <text evidence="12">Belongs to the carbohydrate kinase PfkB family. Ribokinase subfamily.</text>
</comment>
<dbReference type="Pfam" id="PF00294">
    <property type="entry name" value="PfkB"/>
    <property type="match status" value="1"/>
</dbReference>
<keyword evidence="6 12" id="KW-0547">Nucleotide-binding</keyword>
<dbReference type="PROSITE" id="PS00583">
    <property type="entry name" value="PFKB_KINASES_1"/>
    <property type="match status" value="1"/>
</dbReference>
<evidence type="ECO:0000256" key="3">
    <source>
        <dbReference type="ARBA" id="ARBA00016943"/>
    </source>
</evidence>
<evidence type="ECO:0000256" key="1">
    <source>
        <dbReference type="ARBA" id="ARBA00005380"/>
    </source>
</evidence>
<dbReference type="GO" id="GO:0005634">
    <property type="term" value="C:nucleus"/>
    <property type="evidence" value="ECO:0007669"/>
    <property type="project" value="UniProtKB-SubCell"/>
</dbReference>
<dbReference type="PANTHER" id="PTHR10584">
    <property type="entry name" value="SUGAR KINASE"/>
    <property type="match status" value="1"/>
</dbReference>
<comment type="pathway">
    <text evidence="12">Carbohydrate metabolism; D-ribose degradation; D-ribose 5-phosphate from beta-D-ribopyranose: step 2/2.</text>
</comment>
<comment type="subcellular location">
    <subcellularLocation>
        <location evidence="12">Cytoplasm</location>
    </subcellularLocation>
    <subcellularLocation>
        <location evidence="12">Nucleus</location>
    </subcellularLocation>
</comment>
<evidence type="ECO:0000256" key="12">
    <source>
        <dbReference type="HAMAP-Rule" id="MF_03215"/>
    </source>
</evidence>
<evidence type="ECO:0000256" key="7">
    <source>
        <dbReference type="ARBA" id="ARBA00022777"/>
    </source>
</evidence>
<feature type="binding site" evidence="12">
    <location>
        <begin position="13"/>
        <end position="15"/>
    </location>
    <ligand>
        <name>substrate</name>
    </ligand>
</feature>
<evidence type="ECO:0000256" key="10">
    <source>
        <dbReference type="ARBA" id="ARBA00022958"/>
    </source>
</evidence>
<evidence type="ECO:0000256" key="9">
    <source>
        <dbReference type="ARBA" id="ARBA00022842"/>
    </source>
</evidence>
<evidence type="ECO:0000256" key="5">
    <source>
        <dbReference type="ARBA" id="ARBA00022723"/>
    </source>
</evidence>
<keyword evidence="15" id="KW-1185">Reference proteome</keyword>
<keyword evidence="5 12" id="KW-0479">Metal-binding</keyword>
<dbReference type="SUPFAM" id="SSF53613">
    <property type="entry name" value="Ribokinase-like"/>
    <property type="match status" value="1"/>
</dbReference>
<comment type="similarity">
    <text evidence="1">Belongs to the carbohydrate kinase pfkB family.</text>
</comment>
<feature type="binding site" evidence="12">
    <location>
        <position position="296"/>
    </location>
    <ligand>
        <name>K(+)</name>
        <dbReference type="ChEBI" id="CHEBI:29103"/>
    </ligand>
</feature>
<feature type="binding site" evidence="12">
    <location>
        <position position="142"/>
    </location>
    <ligand>
        <name>substrate</name>
    </ligand>
</feature>
<dbReference type="Proteomes" id="UP000614601">
    <property type="component" value="Unassembled WGS sequence"/>
</dbReference>
<gene>
    <name evidence="14" type="ORF">BOKJ2_LOCUS13427</name>
</gene>
<organism evidence="14 15">
    <name type="scientific">Bursaphelenchus okinawaensis</name>
    <dbReference type="NCBI Taxonomy" id="465554"/>
    <lineage>
        <taxon>Eukaryota</taxon>
        <taxon>Metazoa</taxon>
        <taxon>Ecdysozoa</taxon>
        <taxon>Nematoda</taxon>
        <taxon>Chromadorea</taxon>
        <taxon>Rhabditida</taxon>
        <taxon>Tylenchina</taxon>
        <taxon>Tylenchomorpha</taxon>
        <taxon>Aphelenchoidea</taxon>
        <taxon>Aphelenchoididae</taxon>
        <taxon>Bursaphelenchus</taxon>
    </lineage>
</organism>
<evidence type="ECO:0000313" key="14">
    <source>
        <dbReference type="EMBL" id="CAD5229368.1"/>
    </source>
</evidence>
<feature type="binding site" evidence="12">
    <location>
        <begin position="260"/>
        <end position="261"/>
    </location>
    <ligand>
        <name>ATP</name>
        <dbReference type="ChEBI" id="CHEBI:30616"/>
    </ligand>
</feature>
<feature type="binding site" evidence="12">
    <location>
        <position position="187"/>
    </location>
    <ligand>
        <name>ATP</name>
        <dbReference type="ChEBI" id="CHEBI:30616"/>
    </ligand>
</feature>
<keyword evidence="10 12" id="KW-0630">Potassium</keyword>
<dbReference type="InterPro" id="IPR011877">
    <property type="entry name" value="Ribokinase"/>
</dbReference>
<protein>
    <recommendedName>
        <fullName evidence="3 12">Ribokinase</fullName>
        <shortName evidence="12">RK</shortName>
        <ecNumber evidence="2 12">2.7.1.15</ecNumber>
    </recommendedName>
</protein>
<keyword evidence="11 12" id="KW-0119">Carbohydrate metabolism</keyword>
<dbReference type="GO" id="GO:0005524">
    <property type="term" value="F:ATP binding"/>
    <property type="evidence" value="ECO:0007669"/>
    <property type="project" value="UniProtKB-UniRule"/>
</dbReference>
<feature type="binding site" evidence="12">
    <location>
        <begin position="224"/>
        <end position="229"/>
    </location>
    <ligand>
        <name>ATP</name>
        <dbReference type="ChEBI" id="CHEBI:30616"/>
    </ligand>
</feature>
<feature type="binding site" evidence="12">
    <location>
        <position position="298"/>
    </location>
    <ligand>
        <name>K(+)</name>
        <dbReference type="ChEBI" id="CHEBI:29103"/>
    </ligand>
</feature>
<feature type="domain" description="Carbohydrate kinase PfkB" evidence="13">
    <location>
        <begin position="4"/>
        <end position="305"/>
    </location>
</feature>
<dbReference type="CDD" id="cd01174">
    <property type="entry name" value="ribokinase"/>
    <property type="match status" value="1"/>
</dbReference>
<dbReference type="AlphaFoldDB" id="A0A811LQM4"/>
<dbReference type="GO" id="GO:0019303">
    <property type="term" value="P:D-ribose catabolic process"/>
    <property type="evidence" value="ECO:0007669"/>
    <property type="project" value="UniProtKB-UniRule"/>
</dbReference>
<keyword evidence="7 12" id="KW-0418">Kinase</keyword>
<dbReference type="PANTHER" id="PTHR10584:SF166">
    <property type="entry name" value="RIBOKINASE"/>
    <property type="match status" value="1"/>
</dbReference>
<keyword evidence="12" id="KW-0963">Cytoplasm</keyword>
<feature type="binding site" evidence="12">
    <location>
        <begin position="41"/>
        <end position="45"/>
    </location>
    <ligand>
        <name>substrate</name>
    </ligand>
</feature>
<feature type="active site" description="Proton acceptor" evidence="12">
    <location>
        <position position="261"/>
    </location>
</feature>
<comment type="function">
    <text evidence="12">Catalyzes the phosphorylation of ribose at O-5 in a reaction requiring ATP and magnesium. The resulting D-ribose-5-phosphate can then be used either for sythesis of nucleotides, histidine, and tryptophan, or as a component of the pentose phosphate pathway.</text>
</comment>
<reference evidence="14" key="1">
    <citation type="submission" date="2020-09" db="EMBL/GenBank/DDBJ databases">
        <authorList>
            <person name="Kikuchi T."/>
        </authorList>
    </citation>
    <scope>NUCLEOTIDE SEQUENCE</scope>
    <source>
        <strain evidence="14">SH1</strain>
    </source>
</reference>
<evidence type="ECO:0000256" key="4">
    <source>
        <dbReference type="ARBA" id="ARBA00022679"/>
    </source>
</evidence>
<dbReference type="PRINTS" id="PR00990">
    <property type="entry name" value="RIBOKINASE"/>
</dbReference>
<name>A0A811LQM4_9BILA</name>
<dbReference type="HAMAP" id="MF_01987">
    <property type="entry name" value="Ribokinase"/>
    <property type="match status" value="1"/>
</dbReference>
<feature type="binding site" evidence="12">
    <location>
        <position position="293"/>
    </location>
    <ligand>
        <name>K(+)</name>
        <dbReference type="ChEBI" id="CHEBI:29103"/>
    </ligand>
</feature>
<dbReference type="GO" id="GO:0004747">
    <property type="term" value="F:ribokinase activity"/>
    <property type="evidence" value="ECO:0007669"/>
    <property type="project" value="UniProtKB-UniRule"/>
</dbReference>
<comment type="activity regulation">
    <text evidence="12">Activated by a monovalent cation that binds near, but not in, the active site. The most likely occupant of the site in vivo is potassium. Ion binding induces a conformational change that may alter substrate affinity.</text>
</comment>
<keyword evidence="4 12" id="KW-0808">Transferase</keyword>
<evidence type="ECO:0000259" key="13">
    <source>
        <dbReference type="Pfam" id="PF00294"/>
    </source>
</evidence>
<dbReference type="EC" id="2.7.1.15" evidence="2 12"/>
<feature type="binding site" evidence="12">
    <location>
        <position position="257"/>
    </location>
    <ligand>
        <name>K(+)</name>
        <dbReference type="ChEBI" id="CHEBI:29103"/>
    </ligand>
</feature>
<keyword evidence="12" id="KW-0539">Nucleus</keyword>
<proteinExistence type="inferred from homology"/>
<comment type="caution">
    <text evidence="12">Lacks conserved residue(s) required for the propagation of feature annotation.</text>
</comment>
<evidence type="ECO:0000256" key="8">
    <source>
        <dbReference type="ARBA" id="ARBA00022840"/>
    </source>
</evidence>
<feature type="binding site" evidence="12">
    <location>
        <position position="255"/>
    </location>
    <ligand>
        <name>K(+)</name>
        <dbReference type="ChEBI" id="CHEBI:29103"/>
    </ligand>
</feature>